<dbReference type="PROSITE" id="PS00303">
    <property type="entry name" value="S100_CABP"/>
    <property type="match status" value="1"/>
</dbReference>
<keyword evidence="2" id="KW-0677">Repeat</keyword>
<organism evidence="5 6">
    <name type="scientific">Aquilegia coerulea</name>
    <name type="common">Rocky mountain columbine</name>
    <dbReference type="NCBI Taxonomy" id="218851"/>
    <lineage>
        <taxon>Eukaryota</taxon>
        <taxon>Viridiplantae</taxon>
        <taxon>Streptophyta</taxon>
        <taxon>Embryophyta</taxon>
        <taxon>Tracheophyta</taxon>
        <taxon>Spermatophyta</taxon>
        <taxon>Magnoliopsida</taxon>
        <taxon>Ranunculales</taxon>
        <taxon>Ranunculaceae</taxon>
        <taxon>Thalictroideae</taxon>
        <taxon>Aquilegia</taxon>
    </lineage>
</organism>
<dbReference type="SUPFAM" id="SSF47473">
    <property type="entry name" value="EF-hand"/>
    <property type="match status" value="1"/>
</dbReference>
<dbReference type="Pfam" id="PF13833">
    <property type="entry name" value="EF-hand_8"/>
    <property type="match status" value="1"/>
</dbReference>
<name>A0A2G5EIL1_AQUCA</name>
<protein>
    <recommendedName>
        <fullName evidence="4">EF-hand domain-containing protein</fullName>
    </recommendedName>
</protein>
<dbReference type="FunFam" id="1.10.238.10:FF:000178">
    <property type="entry name" value="Calmodulin-2 A"/>
    <property type="match status" value="1"/>
</dbReference>
<dbReference type="InterPro" id="IPR002048">
    <property type="entry name" value="EF_hand_dom"/>
</dbReference>
<dbReference type="Gene3D" id="1.10.238.10">
    <property type="entry name" value="EF-hand"/>
    <property type="match status" value="2"/>
</dbReference>
<proteinExistence type="predicted"/>
<dbReference type="FunCoup" id="A0A2G5EIL1">
    <property type="interactions" value="144"/>
</dbReference>
<sequence>MSSNSGSSSSSNTINVSKLSKPSKWFFNKTFKISLPRSNSNKSSTITPPPMSPLQLVKPHKFIKGDELQQVFAHFDSDGDGKISSLELRAYFGSIGEYMSHDEAQGVINDLDVNGDGLLDFHEFTQLMMDRDGADEDLKRAFEMFEAEKGSGCITPKSLQRMLNRLGDSKSFEDCEAMIQVYDIDDNGILDFHEFHCMMT</sequence>
<keyword evidence="6" id="KW-1185">Reference proteome</keyword>
<dbReference type="GO" id="GO:0005509">
    <property type="term" value="F:calcium ion binding"/>
    <property type="evidence" value="ECO:0007669"/>
    <property type="project" value="InterPro"/>
</dbReference>
<reference evidence="5 6" key="1">
    <citation type="submission" date="2017-09" db="EMBL/GenBank/DDBJ databases">
        <title>WGS assembly of Aquilegia coerulea Goldsmith.</title>
        <authorList>
            <person name="Hodges S."/>
            <person name="Kramer E."/>
            <person name="Nordborg M."/>
            <person name="Tomkins J."/>
            <person name="Borevitz J."/>
            <person name="Derieg N."/>
            <person name="Yan J."/>
            <person name="Mihaltcheva S."/>
            <person name="Hayes R.D."/>
            <person name="Rokhsar D."/>
        </authorList>
    </citation>
    <scope>NUCLEOTIDE SEQUENCE [LARGE SCALE GENOMIC DNA]</scope>
    <source>
        <strain evidence="6">cv. Goldsmith</strain>
    </source>
</reference>
<dbReference type="OrthoDB" id="26525at2759"/>
<dbReference type="STRING" id="218851.A0A2G5EIL1"/>
<keyword evidence="1" id="KW-0479">Metal-binding</keyword>
<dbReference type="PROSITE" id="PS50222">
    <property type="entry name" value="EF_HAND_2"/>
    <property type="match status" value="3"/>
</dbReference>
<dbReference type="AlphaFoldDB" id="A0A2G5EIL1"/>
<evidence type="ECO:0000256" key="3">
    <source>
        <dbReference type="ARBA" id="ARBA00022837"/>
    </source>
</evidence>
<dbReference type="InterPro" id="IPR039647">
    <property type="entry name" value="EF_hand_pair_protein_CML-like"/>
</dbReference>
<dbReference type="SMART" id="SM00054">
    <property type="entry name" value="EFh"/>
    <property type="match status" value="4"/>
</dbReference>
<evidence type="ECO:0000313" key="5">
    <source>
        <dbReference type="EMBL" id="PIA55602.1"/>
    </source>
</evidence>
<accession>A0A2G5EIL1</accession>
<dbReference type="Proteomes" id="UP000230069">
    <property type="component" value="Unassembled WGS sequence"/>
</dbReference>
<evidence type="ECO:0000256" key="2">
    <source>
        <dbReference type="ARBA" id="ARBA00022737"/>
    </source>
</evidence>
<feature type="domain" description="EF-hand" evidence="4">
    <location>
        <begin position="170"/>
        <end position="200"/>
    </location>
</feature>
<dbReference type="InterPro" id="IPR001751">
    <property type="entry name" value="S100/CaBP7/8-like_CS"/>
</dbReference>
<feature type="domain" description="EF-hand" evidence="4">
    <location>
        <begin position="99"/>
        <end position="134"/>
    </location>
</feature>
<dbReference type="GO" id="GO:0043226">
    <property type="term" value="C:organelle"/>
    <property type="evidence" value="ECO:0007669"/>
    <property type="project" value="UniProtKB-ARBA"/>
</dbReference>
<dbReference type="CDD" id="cd00051">
    <property type="entry name" value="EFh"/>
    <property type="match status" value="2"/>
</dbReference>
<dbReference type="PROSITE" id="PS00018">
    <property type="entry name" value="EF_HAND_1"/>
    <property type="match status" value="3"/>
</dbReference>
<dbReference type="EMBL" id="KZ305024">
    <property type="protein sequence ID" value="PIA55602.1"/>
    <property type="molecule type" value="Genomic_DNA"/>
</dbReference>
<dbReference type="InterPro" id="IPR018247">
    <property type="entry name" value="EF_Hand_1_Ca_BS"/>
</dbReference>
<evidence type="ECO:0000259" key="4">
    <source>
        <dbReference type="PROSITE" id="PS50222"/>
    </source>
</evidence>
<keyword evidence="3" id="KW-0106">Calcium</keyword>
<evidence type="ECO:0000256" key="1">
    <source>
        <dbReference type="ARBA" id="ARBA00022723"/>
    </source>
</evidence>
<feature type="domain" description="EF-hand" evidence="4">
    <location>
        <begin position="63"/>
        <end position="98"/>
    </location>
</feature>
<gene>
    <name evidence="5" type="ORF">AQUCO_00700128v1</name>
</gene>
<dbReference type="Pfam" id="PF13499">
    <property type="entry name" value="EF-hand_7"/>
    <property type="match status" value="1"/>
</dbReference>
<dbReference type="InParanoid" id="A0A2G5EIL1"/>
<dbReference type="PANTHER" id="PTHR10891">
    <property type="entry name" value="EF-HAND CALCIUM-BINDING DOMAIN CONTAINING PROTEIN"/>
    <property type="match status" value="1"/>
</dbReference>
<evidence type="ECO:0000313" key="6">
    <source>
        <dbReference type="Proteomes" id="UP000230069"/>
    </source>
</evidence>
<dbReference type="InterPro" id="IPR011992">
    <property type="entry name" value="EF-hand-dom_pair"/>
</dbReference>